<dbReference type="InterPro" id="IPR014284">
    <property type="entry name" value="RNA_pol_sigma-70_dom"/>
</dbReference>
<dbReference type="InterPro" id="IPR039425">
    <property type="entry name" value="RNA_pol_sigma-70-like"/>
</dbReference>
<evidence type="ECO:0000313" key="6">
    <source>
        <dbReference type="EMBL" id="AMG74608.1"/>
    </source>
</evidence>
<organism evidence="6 7">
    <name type="scientific">Sphingopyxis granuli</name>
    <dbReference type="NCBI Taxonomy" id="267128"/>
    <lineage>
        <taxon>Bacteria</taxon>
        <taxon>Pseudomonadati</taxon>
        <taxon>Pseudomonadota</taxon>
        <taxon>Alphaproteobacteria</taxon>
        <taxon>Sphingomonadales</taxon>
        <taxon>Sphingomonadaceae</taxon>
        <taxon>Sphingopyxis</taxon>
    </lineage>
</organism>
<dbReference type="InterPro" id="IPR013249">
    <property type="entry name" value="RNA_pol_sigma70_r4_t2"/>
</dbReference>
<dbReference type="AlphaFoldDB" id="A0AA86GKX9"/>
<feature type="region of interest" description="Disordered" evidence="4">
    <location>
        <begin position="175"/>
        <end position="198"/>
    </location>
</feature>
<name>A0AA86GKX9_9SPHN</name>
<evidence type="ECO:0000259" key="5">
    <source>
        <dbReference type="Pfam" id="PF08281"/>
    </source>
</evidence>
<dbReference type="Pfam" id="PF08281">
    <property type="entry name" value="Sigma70_r4_2"/>
    <property type="match status" value="1"/>
</dbReference>
<reference evidence="6 7" key="1">
    <citation type="journal article" date="2016" name="BMC Genomics">
        <title>Genomic analysis of the nitrate-respiring Sphingopyxis granuli (formerly Sphingomonas macrogoltabida) strain TFA.</title>
        <authorList>
            <person name="Garcia-Romero I."/>
            <person name="Perez-Pulido A.J."/>
            <person name="Gonzalez-Flores Y.E."/>
            <person name="Reyes-Ramirez F."/>
            <person name="Santero E."/>
            <person name="Floriano B."/>
        </authorList>
    </citation>
    <scope>NUCLEOTIDE SEQUENCE [LARGE SCALE GENOMIC DNA]</scope>
    <source>
        <strain evidence="6 7">TFA</strain>
    </source>
</reference>
<dbReference type="NCBIfam" id="TIGR02937">
    <property type="entry name" value="sigma70-ECF"/>
    <property type="match status" value="1"/>
</dbReference>
<protein>
    <submittedName>
        <fullName evidence="6">RNA polymerase, sigma-24 subunit, ECF subfamily</fullName>
    </submittedName>
</protein>
<evidence type="ECO:0000256" key="1">
    <source>
        <dbReference type="ARBA" id="ARBA00023015"/>
    </source>
</evidence>
<dbReference type="SUPFAM" id="SSF88659">
    <property type="entry name" value="Sigma3 and sigma4 domains of RNA polymerase sigma factors"/>
    <property type="match status" value="1"/>
</dbReference>
<feature type="domain" description="RNA polymerase sigma factor 70 region 4 type 2" evidence="5">
    <location>
        <begin position="113"/>
        <end position="164"/>
    </location>
</feature>
<dbReference type="InterPro" id="IPR036388">
    <property type="entry name" value="WH-like_DNA-bd_sf"/>
</dbReference>
<accession>A0AA86GKX9</accession>
<dbReference type="CDD" id="cd06171">
    <property type="entry name" value="Sigma70_r4"/>
    <property type="match status" value="1"/>
</dbReference>
<dbReference type="PANTHER" id="PTHR43133">
    <property type="entry name" value="RNA POLYMERASE ECF-TYPE SIGMA FACTO"/>
    <property type="match status" value="1"/>
</dbReference>
<dbReference type="GO" id="GO:0016987">
    <property type="term" value="F:sigma factor activity"/>
    <property type="evidence" value="ECO:0007669"/>
    <property type="project" value="UniProtKB-KW"/>
</dbReference>
<keyword evidence="2" id="KW-0731">Sigma factor</keyword>
<feature type="compositionally biased region" description="Basic and acidic residues" evidence="4">
    <location>
        <begin position="188"/>
        <end position="198"/>
    </location>
</feature>
<evidence type="ECO:0000256" key="2">
    <source>
        <dbReference type="ARBA" id="ARBA00023082"/>
    </source>
</evidence>
<dbReference type="InterPro" id="IPR013324">
    <property type="entry name" value="RNA_pol_sigma_r3/r4-like"/>
</dbReference>
<dbReference type="KEGG" id="sgi:SGRAN_2242"/>
<dbReference type="EMBL" id="CP012199">
    <property type="protein sequence ID" value="AMG74608.1"/>
    <property type="molecule type" value="Genomic_DNA"/>
</dbReference>
<sequence>MRQGRRDVVAWVGSNIVPYEGELRVRLRSMAVPEQEISDIIHETYLQLTKLDSVAHIRSGRAYFFQAARTVLLMRIRHERVVRIDSMTEMQALTLADDTPGPDRQVSARMELERVRRIIEAMPDRCREIFELRRIQGVSQRETAERLGIPEHTVEQQVLRGLKLIRQALFDEIGRGEAEQDTGSRLNDGTEHDRPQRH</sequence>
<dbReference type="Proteomes" id="UP000058599">
    <property type="component" value="Chromosome"/>
</dbReference>
<gene>
    <name evidence="6" type="ORF">SGRAN_2242</name>
</gene>
<dbReference type="PANTHER" id="PTHR43133:SF46">
    <property type="entry name" value="RNA POLYMERASE SIGMA-70 FACTOR ECF SUBFAMILY"/>
    <property type="match status" value="1"/>
</dbReference>
<dbReference type="Gene3D" id="1.10.10.10">
    <property type="entry name" value="Winged helix-like DNA-binding domain superfamily/Winged helix DNA-binding domain"/>
    <property type="match status" value="1"/>
</dbReference>
<evidence type="ECO:0000256" key="4">
    <source>
        <dbReference type="SAM" id="MobiDB-lite"/>
    </source>
</evidence>
<keyword evidence="1" id="KW-0805">Transcription regulation</keyword>
<evidence type="ECO:0000313" key="7">
    <source>
        <dbReference type="Proteomes" id="UP000058599"/>
    </source>
</evidence>
<keyword evidence="7" id="KW-1185">Reference proteome</keyword>
<dbReference type="RefSeq" id="WP_148650857.1">
    <property type="nucleotide sequence ID" value="NZ_CP012199.1"/>
</dbReference>
<dbReference type="GO" id="GO:0006352">
    <property type="term" value="P:DNA-templated transcription initiation"/>
    <property type="evidence" value="ECO:0007669"/>
    <property type="project" value="InterPro"/>
</dbReference>
<proteinExistence type="predicted"/>
<keyword evidence="3" id="KW-0804">Transcription</keyword>
<evidence type="ECO:0000256" key="3">
    <source>
        <dbReference type="ARBA" id="ARBA00023163"/>
    </source>
</evidence>
<dbReference type="GO" id="GO:0003677">
    <property type="term" value="F:DNA binding"/>
    <property type="evidence" value="ECO:0007669"/>
    <property type="project" value="InterPro"/>
</dbReference>